<evidence type="ECO:0000313" key="4">
    <source>
        <dbReference type="EMBL" id="KAJ1911683.1"/>
    </source>
</evidence>
<evidence type="ECO:0000313" key="5">
    <source>
        <dbReference type="Proteomes" id="UP001150538"/>
    </source>
</evidence>
<reference evidence="4" key="1">
    <citation type="submission" date="2022-07" db="EMBL/GenBank/DDBJ databases">
        <title>Phylogenomic reconstructions and comparative analyses of Kickxellomycotina fungi.</title>
        <authorList>
            <person name="Reynolds N.K."/>
            <person name="Stajich J.E."/>
            <person name="Barry K."/>
            <person name="Grigoriev I.V."/>
            <person name="Crous P."/>
            <person name="Smith M.E."/>
        </authorList>
    </citation>
    <scope>NUCLEOTIDE SEQUENCE</scope>
    <source>
        <strain evidence="4">NBRC 100468</strain>
    </source>
</reference>
<feature type="domain" description="PCI" evidence="3">
    <location>
        <begin position="1"/>
        <end position="149"/>
    </location>
</feature>
<evidence type="ECO:0000259" key="3">
    <source>
        <dbReference type="PROSITE" id="PS50250"/>
    </source>
</evidence>
<dbReference type="InterPro" id="IPR045237">
    <property type="entry name" value="COPS7/eIF3m"/>
</dbReference>
<dbReference type="PROSITE" id="PS50250">
    <property type="entry name" value="PCI"/>
    <property type="match status" value="1"/>
</dbReference>
<dbReference type="EMBL" id="JANBPU010000421">
    <property type="protein sequence ID" value="KAJ1911683.1"/>
    <property type="molecule type" value="Genomic_DNA"/>
</dbReference>
<dbReference type="OrthoDB" id="10265275at2759"/>
<dbReference type="AlphaFoldDB" id="A0A9W8DND7"/>
<evidence type="ECO:0000256" key="1">
    <source>
        <dbReference type="ARBA" id="ARBA00008482"/>
    </source>
</evidence>
<dbReference type="Pfam" id="PF01399">
    <property type="entry name" value="PCI"/>
    <property type="match status" value="1"/>
</dbReference>
<comment type="similarity">
    <text evidence="1">Belongs to the CSN7/EIF3M family. CSN7 subfamily.</text>
</comment>
<organism evidence="4 5">
    <name type="scientific">Mycoemilia scoparia</name>
    <dbReference type="NCBI Taxonomy" id="417184"/>
    <lineage>
        <taxon>Eukaryota</taxon>
        <taxon>Fungi</taxon>
        <taxon>Fungi incertae sedis</taxon>
        <taxon>Zoopagomycota</taxon>
        <taxon>Kickxellomycotina</taxon>
        <taxon>Kickxellomycetes</taxon>
        <taxon>Kickxellales</taxon>
        <taxon>Kickxellaceae</taxon>
        <taxon>Mycoemilia</taxon>
    </lineage>
</organism>
<dbReference type="PANTHER" id="PTHR15350:SF5">
    <property type="entry name" value="COP9 SIGNALOSOME COMPLEX SUBUNIT 7"/>
    <property type="match status" value="1"/>
</dbReference>
<name>A0A9W8DND7_9FUNG</name>
<dbReference type="InterPro" id="IPR000717">
    <property type="entry name" value="PCI_dom"/>
</dbReference>
<accession>A0A9W8DND7</accession>
<dbReference type="GO" id="GO:0008180">
    <property type="term" value="C:COP9 signalosome"/>
    <property type="evidence" value="ECO:0007669"/>
    <property type="project" value="UniProtKB-KW"/>
</dbReference>
<sequence length="198" mass="22658">MNTYLLLAQNAKGSACTQLIIDALSAPNMFNFAKLLQMPNVIALKDSEEFASYYRLLEIFAYETYQTYKDESEQLPSLEPTHVSKLKILSLMTYAAKSKTLEYSFLIDKLGCKDLQEMEDVVIDAIYQDVLEAKMDQQRRVVSVDYVVGRDIRPSELGTKVRDKLEEWTTTCQETAKNLDENKQPNYTIEANGVLRSQ</sequence>
<dbReference type="SMART" id="SM00088">
    <property type="entry name" value="PINT"/>
    <property type="match status" value="1"/>
</dbReference>
<keyword evidence="5" id="KW-1185">Reference proteome</keyword>
<evidence type="ECO:0000256" key="2">
    <source>
        <dbReference type="ARBA" id="ARBA00022790"/>
    </source>
</evidence>
<dbReference type="Proteomes" id="UP001150538">
    <property type="component" value="Unassembled WGS sequence"/>
</dbReference>
<dbReference type="PANTHER" id="PTHR15350">
    <property type="entry name" value="COP9 SIGNALOSOME COMPLEX SUBUNIT 7/DENDRITIC CELL PROTEIN GA17"/>
    <property type="match status" value="1"/>
</dbReference>
<keyword evidence="2" id="KW-0736">Signalosome</keyword>
<proteinExistence type="inferred from homology"/>
<comment type="caution">
    <text evidence="4">The sequence shown here is derived from an EMBL/GenBank/DDBJ whole genome shotgun (WGS) entry which is preliminary data.</text>
</comment>
<dbReference type="Pfam" id="PF22061">
    <property type="entry name" value="CSN7_HB_subdom"/>
    <property type="match status" value="1"/>
</dbReference>
<protein>
    <recommendedName>
        <fullName evidence="3">PCI domain-containing protein</fullName>
    </recommendedName>
</protein>
<gene>
    <name evidence="4" type="ORF">H4219_005860</name>
</gene>